<protein>
    <submittedName>
        <fullName evidence="6">Cell adhesion molecule 3-like 2</fullName>
    </submittedName>
</protein>
<feature type="domain" description="Ig-like" evidence="5">
    <location>
        <begin position="126"/>
        <end position="229"/>
    </location>
</feature>
<gene>
    <name evidence="6" type="primary">Cadm3-L2</name>
    <name evidence="6" type="ORF">Hamer_G014147</name>
</gene>
<dbReference type="InterPro" id="IPR007110">
    <property type="entry name" value="Ig-like_dom"/>
</dbReference>
<dbReference type="SUPFAM" id="SSF48726">
    <property type="entry name" value="Immunoglobulin"/>
    <property type="match status" value="2"/>
</dbReference>
<keyword evidence="4" id="KW-0732">Signal</keyword>
<dbReference type="EMBL" id="JAHLQT010028947">
    <property type="protein sequence ID" value="KAG7161586.1"/>
    <property type="molecule type" value="Genomic_DNA"/>
</dbReference>
<feature type="domain" description="Ig-like" evidence="5">
    <location>
        <begin position="22"/>
        <end position="111"/>
    </location>
</feature>
<comment type="caution">
    <text evidence="6">The sequence shown here is derived from an EMBL/GenBank/DDBJ whole genome shotgun (WGS) entry which is preliminary data.</text>
</comment>
<evidence type="ECO:0000313" key="7">
    <source>
        <dbReference type="Proteomes" id="UP000747542"/>
    </source>
</evidence>
<evidence type="ECO:0000256" key="2">
    <source>
        <dbReference type="ARBA" id="ARBA00023136"/>
    </source>
</evidence>
<accession>A0A8J5MSD5</accession>
<dbReference type="PANTHER" id="PTHR21261:SF15">
    <property type="entry name" value="BEATEN PATH IIIA, ISOFORM D-RELATED"/>
    <property type="match status" value="1"/>
</dbReference>
<sequence>MVVLRRVLVTLLLHHLVAGTETEVTHLVVPRFATAGEEVVLECYHNVPEDRLYQINWYQNARKILRFLPHTRLKLKVPDPNISVNLEQSTGQRLVLKHVQLSSTGLYKCTVVTQGPDYVIYTKALPMTVLQDTPRIYGRQDEYHIGDTAQLSCVSAMSTPPAELTWYINDNRWQAPQKYITESESKLAITRKGLSFNVSCKHFLDGEMNLRCSVKIFSIDSKPVQQTIDTQITYTIPTTECVDGGSGRCDNKSL</sequence>
<evidence type="ECO:0000256" key="1">
    <source>
        <dbReference type="ARBA" id="ARBA00004167"/>
    </source>
</evidence>
<dbReference type="PANTHER" id="PTHR21261">
    <property type="entry name" value="BEAT PROTEIN"/>
    <property type="match status" value="1"/>
</dbReference>
<feature type="chain" id="PRO_5035226547" evidence="4">
    <location>
        <begin position="20"/>
        <end position="254"/>
    </location>
</feature>
<dbReference type="SMART" id="SM00409">
    <property type="entry name" value="IG"/>
    <property type="match status" value="1"/>
</dbReference>
<reference evidence="6" key="1">
    <citation type="journal article" date="2021" name="Sci. Adv.">
        <title>The American lobster genome reveals insights on longevity, neural, and immune adaptations.</title>
        <authorList>
            <person name="Polinski J.M."/>
            <person name="Zimin A.V."/>
            <person name="Clark K.F."/>
            <person name="Kohn A.B."/>
            <person name="Sadowski N."/>
            <person name="Timp W."/>
            <person name="Ptitsyn A."/>
            <person name="Khanna P."/>
            <person name="Romanova D.Y."/>
            <person name="Williams P."/>
            <person name="Greenwood S.J."/>
            <person name="Moroz L.L."/>
            <person name="Walt D.R."/>
            <person name="Bodnar A.G."/>
        </authorList>
    </citation>
    <scope>NUCLEOTIDE SEQUENCE</scope>
    <source>
        <strain evidence="6">GMGI-L3</strain>
    </source>
</reference>
<comment type="subcellular location">
    <subcellularLocation>
        <location evidence="1">Membrane</location>
        <topology evidence="1">Single-pass membrane protein</topology>
    </subcellularLocation>
</comment>
<dbReference type="PROSITE" id="PS50835">
    <property type="entry name" value="IG_LIKE"/>
    <property type="match status" value="2"/>
</dbReference>
<feature type="signal peptide" evidence="4">
    <location>
        <begin position="1"/>
        <end position="19"/>
    </location>
</feature>
<evidence type="ECO:0000259" key="5">
    <source>
        <dbReference type="PROSITE" id="PS50835"/>
    </source>
</evidence>
<keyword evidence="2" id="KW-0472">Membrane</keyword>
<organism evidence="6 7">
    <name type="scientific">Homarus americanus</name>
    <name type="common">American lobster</name>
    <dbReference type="NCBI Taxonomy" id="6706"/>
    <lineage>
        <taxon>Eukaryota</taxon>
        <taxon>Metazoa</taxon>
        <taxon>Ecdysozoa</taxon>
        <taxon>Arthropoda</taxon>
        <taxon>Crustacea</taxon>
        <taxon>Multicrustacea</taxon>
        <taxon>Malacostraca</taxon>
        <taxon>Eumalacostraca</taxon>
        <taxon>Eucarida</taxon>
        <taxon>Decapoda</taxon>
        <taxon>Pleocyemata</taxon>
        <taxon>Astacidea</taxon>
        <taxon>Nephropoidea</taxon>
        <taxon>Nephropidae</taxon>
        <taxon>Homarus</taxon>
    </lineage>
</organism>
<keyword evidence="3" id="KW-1015">Disulfide bond</keyword>
<dbReference type="GO" id="GO:0016020">
    <property type="term" value="C:membrane"/>
    <property type="evidence" value="ECO:0007669"/>
    <property type="project" value="UniProtKB-SubCell"/>
</dbReference>
<evidence type="ECO:0000256" key="3">
    <source>
        <dbReference type="ARBA" id="ARBA00023157"/>
    </source>
</evidence>
<name>A0A8J5MSD5_HOMAM</name>
<proteinExistence type="predicted"/>
<dbReference type="InterPro" id="IPR003599">
    <property type="entry name" value="Ig_sub"/>
</dbReference>
<dbReference type="InterPro" id="IPR013783">
    <property type="entry name" value="Ig-like_fold"/>
</dbReference>
<dbReference type="Proteomes" id="UP000747542">
    <property type="component" value="Unassembled WGS sequence"/>
</dbReference>
<evidence type="ECO:0000313" key="6">
    <source>
        <dbReference type="EMBL" id="KAG7161586.1"/>
    </source>
</evidence>
<evidence type="ECO:0000256" key="4">
    <source>
        <dbReference type="SAM" id="SignalP"/>
    </source>
</evidence>
<dbReference type="InterPro" id="IPR013162">
    <property type="entry name" value="CD80_C2-set"/>
</dbReference>
<dbReference type="Gene3D" id="2.60.40.10">
    <property type="entry name" value="Immunoglobulins"/>
    <property type="match status" value="2"/>
</dbReference>
<dbReference type="AlphaFoldDB" id="A0A8J5MSD5"/>
<dbReference type="Pfam" id="PF08205">
    <property type="entry name" value="C2-set_2"/>
    <property type="match status" value="1"/>
</dbReference>
<dbReference type="InterPro" id="IPR036179">
    <property type="entry name" value="Ig-like_dom_sf"/>
</dbReference>
<keyword evidence="7" id="KW-1185">Reference proteome</keyword>